<dbReference type="CDD" id="cd00540">
    <property type="entry name" value="AAG"/>
    <property type="match status" value="1"/>
</dbReference>
<dbReference type="GO" id="GO:0003905">
    <property type="term" value="F:alkylbase DNA N-glycosylase activity"/>
    <property type="evidence" value="ECO:0007669"/>
    <property type="project" value="InterPro"/>
</dbReference>
<evidence type="ECO:0000256" key="4">
    <source>
        <dbReference type="ARBA" id="ARBA00023204"/>
    </source>
</evidence>
<dbReference type="HAMAP" id="MF_00527">
    <property type="entry name" value="3MGH"/>
    <property type="match status" value="1"/>
</dbReference>
<dbReference type="Pfam" id="PF02245">
    <property type="entry name" value="Pur_DNA_glyco"/>
    <property type="match status" value="1"/>
</dbReference>
<proteinExistence type="inferred from homology"/>
<dbReference type="GO" id="GO:0003677">
    <property type="term" value="F:DNA binding"/>
    <property type="evidence" value="ECO:0007669"/>
    <property type="project" value="InterPro"/>
</dbReference>
<evidence type="ECO:0000256" key="2">
    <source>
        <dbReference type="ARBA" id="ARBA00022763"/>
    </source>
</evidence>
<dbReference type="GO" id="GO:0006284">
    <property type="term" value="P:base-excision repair"/>
    <property type="evidence" value="ECO:0007669"/>
    <property type="project" value="InterPro"/>
</dbReference>
<organism evidence="6 7">
    <name type="scientific">Candidatus Sungbacteria bacterium RIFCSPHIGHO2_02_FULL_49_20</name>
    <dbReference type="NCBI Taxonomy" id="1802272"/>
    <lineage>
        <taxon>Bacteria</taxon>
        <taxon>Candidatus Sungiibacteriota</taxon>
    </lineage>
</organism>
<keyword evidence="4 5" id="KW-0234">DNA repair</keyword>
<protein>
    <recommendedName>
        <fullName evidence="5">Putative 3-methyladenine DNA glycosylase</fullName>
        <ecNumber evidence="5">3.2.2.-</ecNumber>
    </recommendedName>
</protein>
<gene>
    <name evidence="6" type="ORF">A3C12_02300</name>
</gene>
<dbReference type="AlphaFoldDB" id="A0A1G2KSA8"/>
<evidence type="ECO:0000313" key="7">
    <source>
        <dbReference type="Proteomes" id="UP000178710"/>
    </source>
</evidence>
<evidence type="ECO:0000313" key="6">
    <source>
        <dbReference type="EMBL" id="OHA02328.1"/>
    </source>
</evidence>
<dbReference type="Gene3D" id="3.10.300.10">
    <property type="entry name" value="Methylpurine-DNA glycosylase (MPG)"/>
    <property type="match status" value="1"/>
</dbReference>
<dbReference type="SUPFAM" id="SSF50486">
    <property type="entry name" value="FMT C-terminal domain-like"/>
    <property type="match status" value="1"/>
</dbReference>
<accession>A0A1G2KSA8</accession>
<keyword evidence="3 5" id="KW-0378">Hydrolase</keyword>
<dbReference type="EC" id="3.2.2.-" evidence="5"/>
<dbReference type="EMBL" id="MHQK01000004">
    <property type="protein sequence ID" value="OHA02328.1"/>
    <property type="molecule type" value="Genomic_DNA"/>
</dbReference>
<dbReference type="Proteomes" id="UP000178710">
    <property type="component" value="Unassembled WGS sequence"/>
</dbReference>
<dbReference type="PANTHER" id="PTHR10429:SF0">
    <property type="entry name" value="DNA-3-METHYLADENINE GLYCOSYLASE"/>
    <property type="match status" value="1"/>
</dbReference>
<evidence type="ECO:0000256" key="5">
    <source>
        <dbReference type="HAMAP-Rule" id="MF_00527"/>
    </source>
</evidence>
<dbReference type="InterPro" id="IPR011034">
    <property type="entry name" value="Formyl_transferase-like_C_sf"/>
</dbReference>
<evidence type="ECO:0000256" key="3">
    <source>
        <dbReference type="ARBA" id="ARBA00022801"/>
    </source>
</evidence>
<dbReference type="InterPro" id="IPR036995">
    <property type="entry name" value="MPG_sf"/>
</dbReference>
<dbReference type="PANTHER" id="PTHR10429">
    <property type="entry name" value="DNA-3-METHYLADENINE GLYCOSYLASE"/>
    <property type="match status" value="1"/>
</dbReference>
<keyword evidence="2 5" id="KW-0227">DNA damage</keyword>
<dbReference type="InterPro" id="IPR003180">
    <property type="entry name" value="MPG"/>
</dbReference>
<evidence type="ECO:0000256" key="1">
    <source>
        <dbReference type="ARBA" id="ARBA00009232"/>
    </source>
</evidence>
<comment type="similarity">
    <text evidence="1 5">Belongs to the DNA glycosylase MPG family.</text>
</comment>
<name>A0A1G2KSA8_9BACT</name>
<dbReference type="NCBIfam" id="TIGR00567">
    <property type="entry name" value="3mg"/>
    <property type="match status" value="1"/>
</dbReference>
<comment type="caution">
    <text evidence="6">The sequence shown here is derived from an EMBL/GenBank/DDBJ whole genome shotgun (WGS) entry which is preliminary data.</text>
</comment>
<sequence length="200" mass="22227">MLGPEFFERSTLQVARELLGKYLVRQRGGKTRAFLITEVEAYTGRGDMSSHAANGITKRNKAMFGHPAHWYVYLIYGMYHCLNIVTESHGTPAAVLIRGVAVVKNGESRIRRKVISGPGKICRELGITTALYGKLAARSSGLWVEQRSDKGLAYAKATAGRPETSYKIRKTPRINVGGDEKAKKRLWRFVLVSSKSRITA</sequence>
<reference evidence="6 7" key="1">
    <citation type="journal article" date="2016" name="Nat. Commun.">
        <title>Thousands of microbial genomes shed light on interconnected biogeochemical processes in an aquifer system.</title>
        <authorList>
            <person name="Anantharaman K."/>
            <person name="Brown C.T."/>
            <person name="Hug L.A."/>
            <person name="Sharon I."/>
            <person name="Castelle C.J."/>
            <person name="Probst A.J."/>
            <person name="Thomas B.C."/>
            <person name="Singh A."/>
            <person name="Wilkins M.J."/>
            <person name="Karaoz U."/>
            <person name="Brodie E.L."/>
            <person name="Williams K.H."/>
            <person name="Hubbard S.S."/>
            <person name="Banfield J.F."/>
        </authorList>
    </citation>
    <scope>NUCLEOTIDE SEQUENCE [LARGE SCALE GENOMIC DNA]</scope>
</reference>